<dbReference type="Gene3D" id="2.40.10.120">
    <property type="match status" value="1"/>
</dbReference>
<evidence type="ECO:0000256" key="5">
    <source>
        <dbReference type="SAM" id="Phobius"/>
    </source>
</evidence>
<dbReference type="PANTHER" id="PTHR43343:SF3">
    <property type="entry name" value="PROTEASE DO-LIKE 8, CHLOROPLASTIC"/>
    <property type="match status" value="1"/>
</dbReference>
<dbReference type="PANTHER" id="PTHR43343">
    <property type="entry name" value="PEPTIDASE S12"/>
    <property type="match status" value="1"/>
</dbReference>
<evidence type="ECO:0000313" key="6">
    <source>
        <dbReference type="EMBL" id="PZT56272.1"/>
    </source>
</evidence>
<organism evidence="6 7">
    <name type="scientific">Paenibacillus silvae</name>
    <dbReference type="NCBI Taxonomy" id="1325358"/>
    <lineage>
        <taxon>Bacteria</taxon>
        <taxon>Bacillati</taxon>
        <taxon>Bacillota</taxon>
        <taxon>Bacilli</taxon>
        <taxon>Bacillales</taxon>
        <taxon>Paenibacillaceae</taxon>
        <taxon>Paenibacillus</taxon>
    </lineage>
</organism>
<keyword evidence="3" id="KW-0720">Serine protease</keyword>
<feature type="region of interest" description="Disordered" evidence="4">
    <location>
        <begin position="45"/>
        <end position="67"/>
    </location>
</feature>
<dbReference type="EMBL" id="QKWW01000022">
    <property type="protein sequence ID" value="PZT56272.1"/>
    <property type="molecule type" value="Genomic_DNA"/>
</dbReference>
<keyword evidence="5" id="KW-0812">Transmembrane</keyword>
<comment type="caution">
    <text evidence="6">The sequence shown here is derived from an EMBL/GenBank/DDBJ whole genome shotgun (WGS) entry which is preliminary data.</text>
</comment>
<accession>A0A2W6NK32</accession>
<dbReference type="Pfam" id="PF13365">
    <property type="entry name" value="Trypsin_2"/>
    <property type="match status" value="1"/>
</dbReference>
<evidence type="ECO:0000256" key="2">
    <source>
        <dbReference type="ARBA" id="ARBA00022801"/>
    </source>
</evidence>
<proteinExistence type="predicted"/>
<evidence type="ECO:0000256" key="3">
    <source>
        <dbReference type="ARBA" id="ARBA00022825"/>
    </source>
</evidence>
<protein>
    <submittedName>
        <fullName evidence="6">Serine protease</fullName>
    </submittedName>
</protein>
<name>A0A2W6NK32_9BACL</name>
<dbReference type="SUPFAM" id="SSF50494">
    <property type="entry name" value="Trypsin-like serine proteases"/>
    <property type="match status" value="1"/>
</dbReference>
<keyword evidence="5" id="KW-0472">Membrane</keyword>
<dbReference type="AlphaFoldDB" id="A0A2W6NK32"/>
<dbReference type="GO" id="GO:0004252">
    <property type="term" value="F:serine-type endopeptidase activity"/>
    <property type="evidence" value="ECO:0007669"/>
    <property type="project" value="InterPro"/>
</dbReference>
<sequence>MSKRIWGTIVSSAIIIGAGAGGVFWIHEQAADELAIAPKLAVASSKGTKKPEANTTSNASNKKTRKQIIEDSQKKVVTIESGEGLGSGFLYNNKGDVITNAHVVEGSKEVTVRTLDHQEYQGIVIGIGEETDIAVVRVPDLVKIEPLPISSAKAEVGDEILALGSPLGFENTVTTGIISGLDRSFEIEPYIYTNLYQISAPITNGNSGGPLINAETGEVLGINSTVVKQEGGIGFSIPITSVLKQVQQWSERSSDAKSVQTVRDNSSQTSSADLSEAEGVVADFYSYLSMSDYVSAYALLGSDWQSSTSYAKFREGYTYTSNVTLEKISSKRAAEDELEVSGIIAAEERKDGEYITSRYNVTYQVGYENGQMKILHGQGKKIK</sequence>
<evidence type="ECO:0000313" key="7">
    <source>
        <dbReference type="Proteomes" id="UP000249204"/>
    </source>
</evidence>
<dbReference type="GO" id="GO:0006508">
    <property type="term" value="P:proteolysis"/>
    <property type="evidence" value="ECO:0007669"/>
    <property type="project" value="UniProtKB-KW"/>
</dbReference>
<dbReference type="InterPro" id="IPR051201">
    <property type="entry name" value="Chloro_Bact_Ser_Proteases"/>
</dbReference>
<dbReference type="InterPro" id="IPR001940">
    <property type="entry name" value="Peptidase_S1C"/>
</dbReference>
<dbReference type="InterPro" id="IPR009003">
    <property type="entry name" value="Peptidase_S1_PA"/>
</dbReference>
<evidence type="ECO:0000256" key="1">
    <source>
        <dbReference type="ARBA" id="ARBA00022670"/>
    </source>
</evidence>
<dbReference type="Proteomes" id="UP000249204">
    <property type="component" value="Unassembled WGS sequence"/>
</dbReference>
<keyword evidence="1 6" id="KW-0645">Protease</keyword>
<evidence type="ECO:0000256" key="4">
    <source>
        <dbReference type="SAM" id="MobiDB-lite"/>
    </source>
</evidence>
<feature type="transmembrane region" description="Helical" evidence="5">
    <location>
        <begin position="5"/>
        <end position="26"/>
    </location>
</feature>
<dbReference type="RefSeq" id="WP_111269771.1">
    <property type="nucleotide sequence ID" value="NZ_QKWW01000022.1"/>
</dbReference>
<keyword evidence="2" id="KW-0378">Hydrolase</keyword>
<gene>
    <name evidence="6" type="ORF">DN757_08165</name>
</gene>
<dbReference type="PRINTS" id="PR00834">
    <property type="entry name" value="PROTEASES2C"/>
</dbReference>
<reference evidence="6 7" key="1">
    <citation type="submission" date="2018-06" db="EMBL/GenBank/DDBJ databases">
        <title>Isolation of heavy metals resistant Paenibacillus silvae NC2 from Gold-Copper mine in ZiJin, China.</title>
        <authorList>
            <person name="Xu J."/>
            <person name="Mazhar H.S."/>
            <person name="Rensing C."/>
        </authorList>
    </citation>
    <scope>NUCLEOTIDE SEQUENCE [LARGE SCALE GENOMIC DNA]</scope>
    <source>
        <strain evidence="6 7">NC2</strain>
    </source>
</reference>
<keyword evidence="5" id="KW-1133">Transmembrane helix</keyword>